<evidence type="ECO:0000256" key="2">
    <source>
        <dbReference type="ARBA" id="ARBA00004370"/>
    </source>
</evidence>
<name>A0A364K9Y8_9BACL</name>
<sequence length="347" mass="40161">MISTAVILVIMLEGIFPLFHLKQDDDILLAPMTMIISILLIAFAYGWYFGKPFFFLMKWIGELANGTYQEPANFHKLYHEKNGKLKYPYRLYQEVFLHMHALTKELKQAEKERKQLEEMKQNWAAGISHDLKTPLTYITGYSAMLLSTDHKWKPEEQIEFIQQIHQKSYHLQELISDLNLSFQMDYRKIPLNKVNHNIVEFVRRIIVDVINDPRAKDYHLDFCISVEKVDLAFDEKLLKRALVNLLMNSIIHNPKGTKITISVDVDSDEKKVIIIISDNGIGMDEQTVKHLFHKYYRGSSTTQSDEGSGLGMAITKQLILAHDGQIEVHSQPQVGTFFQIILPISLI</sequence>
<evidence type="ECO:0000256" key="11">
    <source>
        <dbReference type="SAM" id="Phobius"/>
    </source>
</evidence>
<keyword evidence="11" id="KW-1133">Transmembrane helix</keyword>
<dbReference type="EMBL" id="QJKK01000001">
    <property type="protein sequence ID" value="RAL27117.1"/>
    <property type="molecule type" value="Genomic_DNA"/>
</dbReference>
<comment type="catalytic activity">
    <reaction evidence="1">
        <text>ATP + protein L-histidine = ADP + protein N-phospho-L-histidine.</text>
        <dbReference type="EC" id="2.7.13.3"/>
    </reaction>
</comment>
<keyword evidence="14" id="KW-1185">Reference proteome</keyword>
<comment type="subcellular location">
    <subcellularLocation>
        <location evidence="2">Membrane</location>
    </subcellularLocation>
</comment>
<evidence type="ECO:0000256" key="9">
    <source>
        <dbReference type="ARBA" id="ARBA00023012"/>
    </source>
</evidence>
<dbReference type="AlphaFoldDB" id="A0A364K9Y8"/>
<dbReference type="InterPro" id="IPR003594">
    <property type="entry name" value="HATPase_dom"/>
</dbReference>
<dbReference type="GO" id="GO:0005524">
    <property type="term" value="F:ATP binding"/>
    <property type="evidence" value="ECO:0007669"/>
    <property type="project" value="UniProtKB-KW"/>
</dbReference>
<dbReference type="InterPro" id="IPR050351">
    <property type="entry name" value="BphY/WalK/GraS-like"/>
</dbReference>
<proteinExistence type="predicted"/>
<evidence type="ECO:0000313" key="13">
    <source>
        <dbReference type="EMBL" id="RAL27117.1"/>
    </source>
</evidence>
<dbReference type="Pfam" id="PF02518">
    <property type="entry name" value="HATPase_c"/>
    <property type="match status" value="1"/>
</dbReference>
<dbReference type="SMART" id="SM00388">
    <property type="entry name" value="HisKA"/>
    <property type="match status" value="1"/>
</dbReference>
<evidence type="ECO:0000256" key="7">
    <source>
        <dbReference type="ARBA" id="ARBA00022777"/>
    </source>
</evidence>
<dbReference type="InterPro" id="IPR036890">
    <property type="entry name" value="HATPase_C_sf"/>
</dbReference>
<evidence type="ECO:0000256" key="10">
    <source>
        <dbReference type="SAM" id="Coils"/>
    </source>
</evidence>
<gene>
    <name evidence="13" type="ORF">DL897_02145</name>
</gene>
<feature type="coiled-coil region" evidence="10">
    <location>
        <begin position="92"/>
        <end position="126"/>
    </location>
</feature>
<evidence type="ECO:0000256" key="6">
    <source>
        <dbReference type="ARBA" id="ARBA00022741"/>
    </source>
</evidence>
<keyword evidence="5" id="KW-0808">Transferase</keyword>
<dbReference type="SMART" id="SM00387">
    <property type="entry name" value="HATPase_c"/>
    <property type="match status" value="1"/>
</dbReference>
<dbReference type="EC" id="2.7.13.3" evidence="3"/>
<keyword evidence="11" id="KW-0812">Transmembrane</keyword>
<dbReference type="InterPro" id="IPR036097">
    <property type="entry name" value="HisK_dim/P_sf"/>
</dbReference>
<keyword evidence="6" id="KW-0547">Nucleotide-binding</keyword>
<dbReference type="SUPFAM" id="SSF55874">
    <property type="entry name" value="ATPase domain of HSP90 chaperone/DNA topoisomerase II/histidine kinase"/>
    <property type="match status" value="1"/>
</dbReference>
<reference evidence="13 14" key="2">
    <citation type="submission" date="2018-06" db="EMBL/GenBank/DDBJ databases">
        <authorList>
            <person name="Zhirakovskaya E."/>
        </authorList>
    </citation>
    <scope>NUCLEOTIDE SEQUENCE [LARGE SCALE GENOMIC DNA]</scope>
    <source>
        <strain evidence="13 14">FBKL4.011</strain>
    </source>
</reference>
<dbReference type="CDD" id="cd00082">
    <property type="entry name" value="HisKA"/>
    <property type="match status" value="1"/>
</dbReference>
<dbReference type="Pfam" id="PF00512">
    <property type="entry name" value="HisKA"/>
    <property type="match status" value="1"/>
</dbReference>
<dbReference type="OrthoDB" id="368131at2"/>
<dbReference type="GO" id="GO:0004721">
    <property type="term" value="F:phosphoprotein phosphatase activity"/>
    <property type="evidence" value="ECO:0007669"/>
    <property type="project" value="TreeGrafter"/>
</dbReference>
<keyword evidence="4" id="KW-0597">Phosphoprotein</keyword>
<evidence type="ECO:0000313" key="14">
    <source>
        <dbReference type="Proteomes" id="UP000251213"/>
    </source>
</evidence>
<protein>
    <recommendedName>
        <fullName evidence="3">histidine kinase</fullName>
        <ecNumber evidence="3">2.7.13.3</ecNumber>
    </recommendedName>
</protein>
<dbReference type="GO" id="GO:0000155">
    <property type="term" value="F:phosphorelay sensor kinase activity"/>
    <property type="evidence" value="ECO:0007669"/>
    <property type="project" value="InterPro"/>
</dbReference>
<dbReference type="Proteomes" id="UP000251213">
    <property type="component" value="Unassembled WGS sequence"/>
</dbReference>
<dbReference type="Gene3D" id="1.10.287.130">
    <property type="match status" value="1"/>
</dbReference>
<evidence type="ECO:0000256" key="8">
    <source>
        <dbReference type="ARBA" id="ARBA00022840"/>
    </source>
</evidence>
<dbReference type="SUPFAM" id="SSF47384">
    <property type="entry name" value="Homodimeric domain of signal transducing histidine kinase"/>
    <property type="match status" value="1"/>
</dbReference>
<dbReference type="GO" id="GO:0016036">
    <property type="term" value="P:cellular response to phosphate starvation"/>
    <property type="evidence" value="ECO:0007669"/>
    <property type="project" value="TreeGrafter"/>
</dbReference>
<evidence type="ECO:0000256" key="3">
    <source>
        <dbReference type="ARBA" id="ARBA00012438"/>
    </source>
</evidence>
<evidence type="ECO:0000256" key="4">
    <source>
        <dbReference type="ARBA" id="ARBA00022553"/>
    </source>
</evidence>
<organism evidence="13 14">
    <name type="scientific">Thermoflavimicrobium daqui</name>
    <dbReference type="NCBI Taxonomy" id="2137476"/>
    <lineage>
        <taxon>Bacteria</taxon>
        <taxon>Bacillati</taxon>
        <taxon>Bacillota</taxon>
        <taxon>Bacilli</taxon>
        <taxon>Bacillales</taxon>
        <taxon>Thermoactinomycetaceae</taxon>
        <taxon>Thermoflavimicrobium</taxon>
    </lineage>
</organism>
<evidence type="ECO:0000256" key="5">
    <source>
        <dbReference type="ARBA" id="ARBA00022679"/>
    </source>
</evidence>
<feature type="transmembrane region" description="Helical" evidence="11">
    <location>
        <begin position="27"/>
        <end position="48"/>
    </location>
</feature>
<evidence type="ECO:0000259" key="12">
    <source>
        <dbReference type="PROSITE" id="PS50109"/>
    </source>
</evidence>
<evidence type="ECO:0000256" key="1">
    <source>
        <dbReference type="ARBA" id="ARBA00000085"/>
    </source>
</evidence>
<feature type="domain" description="Histidine kinase" evidence="12">
    <location>
        <begin position="126"/>
        <end position="346"/>
    </location>
</feature>
<reference evidence="13 14" key="1">
    <citation type="submission" date="2018-06" db="EMBL/GenBank/DDBJ databases">
        <title>Thermoflavimicrobium daqus sp. nov., a thermophilic microbe isolated from Moutai-flavour Daqu.</title>
        <authorList>
            <person name="Wang X."/>
            <person name="Zhou H."/>
        </authorList>
    </citation>
    <scope>NUCLEOTIDE SEQUENCE [LARGE SCALE GENOMIC DNA]</scope>
    <source>
        <strain evidence="13 14">FBKL4.011</strain>
    </source>
</reference>
<dbReference type="GO" id="GO:0005886">
    <property type="term" value="C:plasma membrane"/>
    <property type="evidence" value="ECO:0007669"/>
    <property type="project" value="TreeGrafter"/>
</dbReference>
<keyword evidence="9" id="KW-0902">Two-component regulatory system</keyword>
<keyword evidence="11" id="KW-0472">Membrane</keyword>
<comment type="caution">
    <text evidence="13">The sequence shown here is derived from an EMBL/GenBank/DDBJ whole genome shotgun (WGS) entry which is preliminary data.</text>
</comment>
<keyword evidence="8" id="KW-0067">ATP-binding</keyword>
<dbReference type="PROSITE" id="PS50109">
    <property type="entry name" value="HIS_KIN"/>
    <property type="match status" value="1"/>
</dbReference>
<dbReference type="Gene3D" id="3.30.565.10">
    <property type="entry name" value="Histidine kinase-like ATPase, C-terminal domain"/>
    <property type="match status" value="1"/>
</dbReference>
<dbReference type="InterPro" id="IPR005467">
    <property type="entry name" value="His_kinase_dom"/>
</dbReference>
<feature type="transmembrane region" description="Helical" evidence="11">
    <location>
        <begin position="5"/>
        <end position="21"/>
    </location>
</feature>
<accession>A0A364K9Y8</accession>
<dbReference type="PRINTS" id="PR00344">
    <property type="entry name" value="BCTRLSENSOR"/>
</dbReference>
<dbReference type="PANTHER" id="PTHR45453:SF1">
    <property type="entry name" value="PHOSPHATE REGULON SENSOR PROTEIN PHOR"/>
    <property type="match status" value="1"/>
</dbReference>
<dbReference type="PANTHER" id="PTHR45453">
    <property type="entry name" value="PHOSPHATE REGULON SENSOR PROTEIN PHOR"/>
    <property type="match status" value="1"/>
</dbReference>
<dbReference type="InterPro" id="IPR003661">
    <property type="entry name" value="HisK_dim/P_dom"/>
</dbReference>
<dbReference type="InterPro" id="IPR004358">
    <property type="entry name" value="Sig_transdc_His_kin-like_C"/>
</dbReference>
<keyword evidence="7 13" id="KW-0418">Kinase</keyword>
<keyword evidence="10" id="KW-0175">Coiled coil</keyword>